<dbReference type="OrthoDB" id="9979997at2"/>
<dbReference type="RefSeq" id="WP_135434655.1">
    <property type="nucleotide sequence ID" value="NZ_SRLA01000002.1"/>
</dbReference>
<gene>
    <name evidence="1" type="ORF">EU556_13750</name>
</gene>
<keyword evidence="2" id="KW-1185">Reference proteome</keyword>
<accession>A0A4Z0P9U6</accession>
<reference evidence="1 2" key="1">
    <citation type="submission" date="2019-04" db="EMBL/GenBank/DDBJ databases">
        <authorList>
            <person name="Feng G."/>
            <person name="Zhang J."/>
            <person name="Zhu H."/>
        </authorList>
    </citation>
    <scope>NUCLEOTIDE SEQUENCE [LARGE SCALE GENOMIC DNA]</scope>
    <source>
        <strain evidence="1 2">92R-1</strain>
    </source>
</reference>
<comment type="caution">
    <text evidence="1">The sequence shown here is derived from an EMBL/GenBank/DDBJ whole genome shotgun (WGS) entry which is preliminary data.</text>
</comment>
<evidence type="ECO:0000313" key="1">
    <source>
        <dbReference type="EMBL" id="TGE08745.1"/>
    </source>
</evidence>
<name>A0A4Z0P9U6_9BACT</name>
<evidence type="ECO:0000313" key="2">
    <source>
        <dbReference type="Proteomes" id="UP000298337"/>
    </source>
</evidence>
<proteinExistence type="predicted"/>
<dbReference type="EMBL" id="SRLA01000002">
    <property type="protein sequence ID" value="TGE08745.1"/>
    <property type="molecule type" value="Genomic_DNA"/>
</dbReference>
<dbReference type="Proteomes" id="UP000298337">
    <property type="component" value="Unassembled WGS sequence"/>
</dbReference>
<dbReference type="AlphaFoldDB" id="A0A4Z0P9U6"/>
<sequence length="420" mass="44974">MAEDFFEIPVALRFTNPVAADSRTGPWSSVAEACAMVPIEVRIPGLMVTIRPAGGKAVKYWWPGPGLGNTELIPYLPTTPPTSGGSGGQRGRYFSLPGVYSADNRLHDLAPGTVDVDLFFGSGRILRPLVDYTLDKTAVPPRLSITAELPTYEGEEIWGYPYSVSVRRYYALPGVYGPGYAPVIMAAGTTDVDVIFGSGRQLRPNIDYTFDVATLTLTLLVDADIYEGEELWLWIWGTQEAPTGGGGGGGTPPDPEPVNNQVTTWPYRNGNANITGNTVAQTVAGGEPAQAASNAKLAVGATGAVTAVSSGGWLGFDDTADYLPGVGNFNFAIRLDPGNGKIICVASNSYFSDEVTGRPNTTQLRLRADASTIYFEYSLNDGAAWSIIQQKPRGEEDMWVKAWTDTGDIHAITHTNLYTS</sequence>
<protein>
    <submittedName>
        <fullName evidence="1">Uncharacterized protein</fullName>
    </submittedName>
</protein>
<organism evidence="1 2">
    <name type="scientific">Hymenobacter fodinae</name>
    <dbReference type="NCBI Taxonomy" id="2510796"/>
    <lineage>
        <taxon>Bacteria</taxon>
        <taxon>Pseudomonadati</taxon>
        <taxon>Bacteroidota</taxon>
        <taxon>Cytophagia</taxon>
        <taxon>Cytophagales</taxon>
        <taxon>Hymenobacteraceae</taxon>
        <taxon>Hymenobacter</taxon>
    </lineage>
</organism>